<feature type="domain" description="N-acetyltransferase" evidence="3">
    <location>
        <begin position="5"/>
        <end position="174"/>
    </location>
</feature>
<dbReference type="PATRIC" id="fig|1423746.3.peg.1497"/>
<evidence type="ECO:0000256" key="2">
    <source>
        <dbReference type="ARBA" id="ARBA00023315"/>
    </source>
</evidence>
<evidence type="ECO:0000256" key="1">
    <source>
        <dbReference type="ARBA" id="ARBA00022679"/>
    </source>
</evidence>
<comment type="caution">
    <text evidence="4">The sequence shown here is derived from an EMBL/GenBank/DDBJ whole genome shotgun (WGS) entry which is preliminary data.</text>
</comment>
<evidence type="ECO:0000313" key="4">
    <source>
        <dbReference type="EMBL" id="KRL28688.1"/>
    </source>
</evidence>
<dbReference type="SUPFAM" id="SSF55729">
    <property type="entry name" value="Acyl-CoA N-acyltransferases (Nat)"/>
    <property type="match status" value="1"/>
</dbReference>
<dbReference type="Pfam" id="PF13420">
    <property type="entry name" value="Acetyltransf_4"/>
    <property type="match status" value="1"/>
</dbReference>
<dbReference type="PANTHER" id="PTHR43072">
    <property type="entry name" value="N-ACETYLTRANSFERASE"/>
    <property type="match status" value="1"/>
</dbReference>
<dbReference type="InterPro" id="IPR000182">
    <property type="entry name" value="GNAT_dom"/>
</dbReference>
<dbReference type="AlphaFoldDB" id="A0A0R1P888"/>
<name>A0A0R1P888_9LACO</name>
<keyword evidence="5" id="KW-1185">Reference proteome</keyword>
<dbReference type="OrthoDB" id="9798006at2"/>
<evidence type="ECO:0000313" key="5">
    <source>
        <dbReference type="Proteomes" id="UP000051445"/>
    </source>
</evidence>
<dbReference type="RefSeq" id="WP_057747638.1">
    <property type="nucleotide sequence ID" value="NZ_AZER01000003.1"/>
</dbReference>
<gene>
    <name evidence="4" type="ORF">FD27_GL001467</name>
</gene>
<dbReference type="PROSITE" id="PS51186">
    <property type="entry name" value="GNAT"/>
    <property type="match status" value="1"/>
</dbReference>
<dbReference type="EMBL" id="AZER01000003">
    <property type="protein sequence ID" value="KRL28688.1"/>
    <property type="molecule type" value="Genomic_DNA"/>
</dbReference>
<dbReference type="CDD" id="cd04301">
    <property type="entry name" value="NAT_SF"/>
    <property type="match status" value="1"/>
</dbReference>
<protein>
    <submittedName>
        <fullName evidence="4">Acyltransferase</fullName>
    </submittedName>
</protein>
<organism evidence="4 5">
    <name type="scientific">Limosilactobacillus frumenti DSM 13145</name>
    <dbReference type="NCBI Taxonomy" id="1423746"/>
    <lineage>
        <taxon>Bacteria</taxon>
        <taxon>Bacillati</taxon>
        <taxon>Bacillota</taxon>
        <taxon>Bacilli</taxon>
        <taxon>Lactobacillales</taxon>
        <taxon>Lactobacillaceae</taxon>
        <taxon>Limosilactobacillus</taxon>
    </lineage>
</organism>
<keyword evidence="2 4" id="KW-0012">Acyltransferase</keyword>
<proteinExistence type="predicted"/>
<evidence type="ECO:0000259" key="3">
    <source>
        <dbReference type="PROSITE" id="PS51186"/>
    </source>
</evidence>
<keyword evidence="1 4" id="KW-0808">Transferase</keyword>
<dbReference type="GO" id="GO:0016747">
    <property type="term" value="F:acyltransferase activity, transferring groups other than amino-acyl groups"/>
    <property type="evidence" value="ECO:0007669"/>
    <property type="project" value="InterPro"/>
</dbReference>
<dbReference type="InterPro" id="IPR016181">
    <property type="entry name" value="Acyl_CoA_acyltransferase"/>
</dbReference>
<reference evidence="4 5" key="1">
    <citation type="journal article" date="2015" name="Genome Announc.">
        <title>Expanding the biotechnology potential of lactobacilli through comparative genomics of 213 strains and associated genera.</title>
        <authorList>
            <person name="Sun Z."/>
            <person name="Harris H.M."/>
            <person name="McCann A."/>
            <person name="Guo C."/>
            <person name="Argimon S."/>
            <person name="Zhang W."/>
            <person name="Yang X."/>
            <person name="Jeffery I.B."/>
            <person name="Cooney J.C."/>
            <person name="Kagawa T.F."/>
            <person name="Liu W."/>
            <person name="Song Y."/>
            <person name="Salvetti E."/>
            <person name="Wrobel A."/>
            <person name="Rasinkangas P."/>
            <person name="Parkhill J."/>
            <person name="Rea M.C."/>
            <person name="O'Sullivan O."/>
            <person name="Ritari J."/>
            <person name="Douillard F.P."/>
            <person name="Paul Ross R."/>
            <person name="Yang R."/>
            <person name="Briner A.E."/>
            <person name="Felis G.E."/>
            <person name="de Vos W.M."/>
            <person name="Barrangou R."/>
            <person name="Klaenhammer T.R."/>
            <person name="Caufield P.W."/>
            <person name="Cui Y."/>
            <person name="Zhang H."/>
            <person name="O'Toole P.W."/>
        </authorList>
    </citation>
    <scope>NUCLEOTIDE SEQUENCE [LARGE SCALE GENOMIC DNA]</scope>
    <source>
        <strain evidence="4 5">DSM 13145</strain>
    </source>
</reference>
<dbReference type="PANTHER" id="PTHR43072:SF23">
    <property type="entry name" value="UPF0039 PROTEIN C11D3.02C"/>
    <property type="match status" value="1"/>
</dbReference>
<dbReference type="Proteomes" id="UP000051445">
    <property type="component" value="Unassembled WGS sequence"/>
</dbReference>
<dbReference type="STRING" id="1423746.FD27_GL001467"/>
<dbReference type="Gene3D" id="3.40.630.30">
    <property type="match status" value="1"/>
</dbReference>
<sequence length="200" mass="22856">MDKQVTLRVARLSDASRLLDIYTPYIKDTVITFECSVPSVEEFQQRMVNIQKKYPYIVAERSQQIVGYAYLSSFVGRDAYDWAAETSIYVDPADRHGGIGGRLYQAIEDISRVMGILNLNACIGYPKSPDDPHLNTNSADFHHHLGYRLVGKFHDCGYKFGHWYDMIWMEKMLGDHPANPAPVKSFNDVRSVIAVKYNIK</sequence>
<accession>A0A0R1P888</accession>